<feature type="repeat" description="ANK" evidence="3">
    <location>
        <begin position="460"/>
        <end position="492"/>
    </location>
</feature>
<dbReference type="SMART" id="SM00248">
    <property type="entry name" value="ANK"/>
    <property type="match status" value="2"/>
</dbReference>
<reference evidence="5" key="1">
    <citation type="submission" date="2014-09" db="EMBL/GenBank/DDBJ databases">
        <authorList>
            <person name="Gomez-Valero L."/>
        </authorList>
    </citation>
    <scope>NUCLEOTIDE SEQUENCE [LARGE SCALE GENOMIC DNA]</scope>
    <source>
        <strain evidence="5">ATCC35250</strain>
    </source>
</reference>
<evidence type="ECO:0000313" key="4">
    <source>
        <dbReference type="EMBL" id="CEK09589.1"/>
    </source>
</evidence>
<dbReference type="InterPro" id="IPR002110">
    <property type="entry name" value="Ankyrin_rpt"/>
</dbReference>
<gene>
    <name evidence="4" type="primary">legA</name>
    <name evidence="4" type="ORF">LHA_0494</name>
</gene>
<dbReference type="SUPFAM" id="SSF48403">
    <property type="entry name" value="Ankyrin repeat"/>
    <property type="match status" value="1"/>
</dbReference>
<dbReference type="PROSITE" id="PS50088">
    <property type="entry name" value="ANK_REPEAT"/>
    <property type="match status" value="2"/>
</dbReference>
<evidence type="ECO:0000256" key="3">
    <source>
        <dbReference type="PROSITE-ProRule" id="PRU00023"/>
    </source>
</evidence>
<protein>
    <submittedName>
        <fullName evidence="4">Uncharacterized protein</fullName>
    </submittedName>
</protein>
<organism evidence="4 5">
    <name type="scientific">Legionella hackeliae</name>
    <dbReference type="NCBI Taxonomy" id="449"/>
    <lineage>
        <taxon>Bacteria</taxon>
        <taxon>Pseudomonadati</taxon>
        <taxon>Pseudomonadota</taxon>
        <taxon>Gammaproteobacteria</taxon>
        <taxon>Legionellales</taxon>
        <taxon>Legionellaceae</taxon>
        <taxon>Legionella</taxon>
    </lineage>
</organism>
<evidence type="ECO:0000256" key="2">
    <source>
        <dbReference type="ARBA" id="ARBA00023043"/>
    </source>
</evidence>
<keyword evidence="5" id="KW-1185">Reference proteome</keyword>
<dbReference type="OrthoDB" id="5642684at2"/>
<feature type="repeat" description="ANK" evidence="3">
    <location>
        <begin position="493"/>
        <end position="525"/>
    </location>
</feature>
<keyword evidence="2 3" id="KW-0040">ANK repeat</keyword>
<dbReference type="GO" id="GO:0085020">
    <property type="term" value="P:protein K6-linked ubiquitination"/>
    <property type="evidence" value="ECO:0007669"/>
    <property type="project" value="TreeGrafter"/>
</dbReference>
<dbReference type="Pfam" id="PF12796">
    <property type="entry name" value="Ank_2"/>
    <property type="match status" value="1"/>
</dbReference>
<dbReference type="PROSITE" id="PS50297">
    <property type="entry name" value="ANK_REP_REGION"/>
    <property type="match status" value="2"/>
</dbReference>
<dbReference type="EMBL" id="LN681225">
    <property type="protein sequence ID" value="CEK09589.1"/>
    <property type="molecule type" value="Genomic_DNA"/>
</dbReference>
<dbReference type="PANTHER" id="PTHR24171">
    <property type="entry name" value="ANKYRIN REPEAT DOMAIN-CONTAINING PROTEIN 39-RELATED"/>
    <property type="match status" value="1"/>
</dbReference>
<name>A0A0A8US65_LEGHA</name>
<dbReference type="STRING" id="449.LHA_0494"/>
<dbReference type="InterPro" id="IPR050018">
    <property type="entry name" value="T4SS_AnkY"/>
</dbReference>
<dbReference type="PANTHER" id="PTHR24171:SF8">
    <property type="entry name" value="BRCA1-ASSOCIATED RING DOMAIN PROTEIN 1"/>
    <property type="match status" value="1"/>
</dbReference>
<accession>A0A0A8US65</accession>
<evidence type="ECO:0000256" key="1">
    <source>
        <dbReference type="ARBA" id="ARBA00022737"/>
    </source>
</evidence>
<dbReference type="HOGENOM" id="CLU_479658_0_0_6"/>
<dbReference type="KEGG" id="lha:LHA_0494"/>
<dbReference type="InterPro" id="IPR036770">
    <property type="entry name" value="Ankyrin_rpt-contain_sf"/>
</dbReference>
<dbReference type="GO" id="GO:0004842">
    <property type="term" value="F:ubiquitin-protein transferase activity"/>
    <property type="evidence" value="ECO:0007669"/>
    <property type="project" value="TreeGrafter"/>
</dbReference>
<sequence>MKDAIVIYANCHNSSAKGDFAFAGALAKDIVRELHKEALDIEVILVSTLDGMSRYQSLYGKPVDGKISIEGETVGLSSLELFDAVKYKVVGFIEANRCKYAPAELVKKILSPDSKFLFVGNVNQHAISGLFSQTLYLLQLEKGQPNLYQYFDCLDIFMGTAGPGKGRIGLPGITKSEDLPALTFKEKALLPTTAYGFMYASAIDLKDDSKLISQYIKLTGFSDYVLVGNFSTQKYDIKYAFDNDKTLISSQKFPQITYYDSLQNGVMRRMASQASSNLVLSTGSLSTLEVLHDGKLPFYQRYSESFTLNDEFVASWAIAVKSMVADDTSLFGAMPDLIIELSDLLFAYKPLSKQQMERTNDLLSMSSVSSRLISYNQDIVERANGRIAPQLLSFIGAPKRTQEHVQLARVCDSLRKSSETGSPVHGQALRRAAAWGRLFELKVLIASMSSNELNSQDLANERAALHWAVKQSNSDCARALIDAGAAVDIQDKEGKTPLHEAVINRDNTMIQLLIESGASVDICDVNSKSPIDCADHLTQTFISSCMSPCSKKRTTVGNSSSSLEL</sequence>
<evidence type="ECO:0000313" key="5">
    <source>
        <dbReference type="Proteomes" id="UP000032803"/>
    </source>
</evidence>
<dbReference type="Gene3D" id="1.25.40.20">
    <property type="entry name" value="Ankyrin repeat-containing domain"/>
    <property type="match status" value="2"/>
</dbReference>
<proteinExistence type="predicted"/>
<dbReference type="NCBIfam" id="NF043029">
    <property type="entry name" value="T4SS_AnkY"/>
    <property type="match status" value="1"/>
</dbReference>
<keyword evidence="1" id="KW-0677">Repeat</keyword>
<dbReference type="AlphaFoldDB" id="A0A0A8US65"/>
<dbReference type="RefSeq" id="WP_065814322.1">
    <property type="nucleotide sequence ID" value="NZ_LN681225.1"/>
</dbReference>
<dbReference type="Proteomes" id="UP000032803">
    <property type="component" value="Chromosome I"/>
</dbReference>